<keyword evidence="1" id="KW-0347">Helicase</keyword>
<sequence>YDREEGSTLFDSDNSSLFLGDEASFQKKEAELAKRLLPLPAIFKS</sequence>
<dbReference type="EMBL" id="LXQA010223335">
    <property type="protein sequence ID" value="MCI35437.1"/>
    <property type="molecule type" value="Genomic_DNA"/>
</dbReference>
<comment type="caution">
    <text evidence="1">The sequence shown here is derived from an EMBL/GenBank/DDBJ whole genome shotgun (WGS) entry which is preliminary data.</text>
</comment>
<name>A0A392RGU7_9FABA</name>
<dbReference type="Proteomes" id="UP000265520">
    <property type="component" value="Unassembled WGS sequence"/>
</dbReference>
<dbReference type="AlphaFoldDB" id="A0A392RGU7"/>
<proteinExistence type="predicted"/>
<keyword evidence="1" id="KW-0378">Hydrolase</keyword>
<dbReference type="GO" id="GO:0004386">
    <property type="term" value="F:helicase activity"/>
    <property type="evidence" value="ECO:0007669"/>
    <property type="project" value="UniProtKB-KW"/>
</dbReference>
<keyword evidence="2" id="KW-1185">Reference proteome</keyword>
<organism evidence="1 2">
    <name type="scientific">Trifolium medium</name>
    <dbReference type="NCBI Taxonomy" id="97028"/>
    <lineage>
        <taxon>Eukaryota</taxon>
        <taxon>Viridiplantae</taxon>
        <taxon>Streptophyta</taxon>
        <taxon>Embryophyta</taxon>
        <taxon>Tracheophyta</taxon>
        <taxon>Spermatophyta</taxon>
        <taxon>Magnoliopsida</taxon>
        <taxon>eudicotyledons</taxon>
        <taxon>Gunneridae</taxon>
        <taxon>Pentapetalae</taxon>
        <taxon>rosids</taxon>
        <taxon>fabids</taxon>
        <taxon>Fabales</taxon>
        <taxon>Fabaceae</taxon>
        <taxon>Papilionoideae</taxon>
        <taxon>50 kb inversion clade</taxon>
        <taxon>NPAAA clade</taxon>
        <taxon>Hologalegina</taxon>
        <taxon>IRL clade</taxon>
        <taxon>Trifolieae</taxon>
        <taxon>Trifolium</taxon>
    </lineage>
</organism>
<evidence type="ECO:0000313" key="2">
    <source>
        <dbReference type="Proteomes" id="UP000265520"/>
    </source>
</evidence>
<protein>
    <submittedName>
        <fullName evidence="1">Pre-mRNA-splicing factor ATP-dependent RNA helicase PRP16-like</fullName>
    </submittedName>
</protein>
<feature type="non-terminal residue" evidence="1">
    <location>
        <position position="1"/>
    </location>
</feature>
<keyword evidence="1" id="KW-0067">ATP-binding</keyword>
<reference evidence="1 2" key="1">
    <citation type="journal article" date="2018" name="Front. Plant Sci.">
        <title>Red Clover (Trifolium pratense) and Zigzag Clover (T. medium) - A Picture of Genomic Similarities and Differences.</title>
        <authorList>
            <person name="Dluhosova J."/>
            <person name="Istvanek J."/>
            <person name="Nedelnik J."/>
            <person name="Repkova J."/>
        </authorList>
    </citation>
    <scope>NUCLEOTIDE SEQUENCE [LARGE SCALE GENOMIC DNA]</scope>
    <source>
        <strain evidence="2">cv. 10/8</strain>
        <tissue evidence="1">Leaf</tissue>
    </source>
</reference>
<keyword evidence="1" id="KW-0547">Nucleotide-binding</keyword>
<accession>A0A392RGU7</accession>
<evidence type="ECO:0000313" key="1">
    <source>
        <dbReference type="EMBL" id="MCI35437.1"/>
    </source>
</evidence>